<proteinExistence type="predicted"/>
<reference evidence="1 2" key="1">
    <citation type="submission" date="2021-06" db="EMBL/GenBank/DDBJ databases">
        <title>Caerostris extrusa draft genome.</title>
        <authorList>
            <person name="Kono N."/>
            <person name="Arakawa K."/>
        </authorList>
    </citation>
    <scope>NUCLEOTIDE SEQUENCE [LARGE SCALE GENOMIC DNA]</scope>
</reference>
<gene>
    <name evidence="1" type="ORF">CEXT_319671</name>
</gene>
<dbReference type="Proteomes" id="UP001054945">
    <property type="component" value="Unassembled WGS sequence"/>
</dbReference>
<keyword evidence="2" id="KW-1185">Reference proteome</keyword>
<accession>A0AAV4VAJ8</accession>
<name>A0AAV4VAJ8_CAEEX</name>
<comment type="caution">
    <text evidence="1">The sequence shown here is derived from an EMBL/GenBank/DDBJ whole genome shotgun (WGS) entry which is preliminary data.</text>
</comment>
<organism evidence="1 2">
    <name type="scientific">Caerostris extrusa</name>
    <name type="common">Bark spider</name>
    <name type="synonym">Caerostris bankana</name>
    <dbReference type="NCBI Taxonomy" id="172846"/>
    <lineage>
        <taxon>Eukaryota</taxon>
        <taxon>Metazoa</taxon>
        <taxon>Ecdysozoa</taxon>
        <taxon>Arthropoda</taxon>
        <taxon>Chelicerata</taxon>
        <taxon>Arachnida</taxon>
        <taxon>Araneae</taxon>
        <taxon>Araneomorphae</taxon>
        <taxon>Entelegynae</taxon>
        <taxon>Araneoidea</taxon>
        <taxon>Araneidae</taxon>
        <taxon>Caerostris</taxon>
    </lineage>
</organism>
<sequence>MDFKQFWKLSNILMDFKQFGHCHSHGFQAILVIDILMADRAAWPHHSHDFKSNSVNIFESSSYKHPKDTVIVNSLGIVPFRHEHHSPVLTNSSTTLFHLRRKRRALSLFLMLSLCYPERNHAVTSGGVKRGSSLSSDLQEY</sequence>
<evidence type="ECO:0000313" key="1">
    <source>
        <dbReference type="EMBL" id="GIY67048.1"/>
    </source>
</evidence>
<dbReference type="AlphaFoldDB" id="A0AAV4VAJ8"/>
<protein>
    <submittedName>
        <fullName evidence="1">Uncharacterized protein</fullName>
    </submittedName>
</protein>
<evidence type="ECO:0000313" key="2">
    <source>
        <dbReference type="Proteomes" id="UP001054945"/>
    </source>
</evidence>
<dbReference type="EMBL" id="BPLR01014192">
    <property type="protein sequence ID" value="GIY67048.1"/>
    <property type="molecule type" value="Genomic_DNA"/>
</dbReference>